<gene>
    <name evidence="8" type="ORF">RC74_02165</name>
</gene>
<dbReference type="Proteomes" id="UP000070371">
    <property type="component" value="Chromosome"/>
</dbReference>
<dbReference type="Gene3D" id="3.90.1170.30">
    <property type="entry name" value="Pyrimidine nucleoside phosphorylase-like, C-terminal domain"/>
    <property type="match status" value="1"/>
</dbReference>
<dbReference type="InterPro" id="IPR000053">
    <property type="entry name" value="Thymidine/pyrmidine_PPase"/>
</dbReference>
<dbReference type="SUPFAM" id="SSF47648">
    <property type="entry name" value="Nucleoside phosphorylase/phosphoribosyltransferase N-terminal domain"/>
    <property type="match status" value="1"/>
</dbReference>
<dbReference type="EC" id="2.4.2.4" evidence="3"/>
<accession>A0A126UXR4</accession>
<sequence>MDARSIIACLRSGTTPSGAEIEWFAQGLASGTVSDAQAGAFAMAVCLNGLTDAGRVALTEAMCNSGERLEWALPGPILDKHSTGGVGDCVSLLLAPALAACGAFVPMISGRGLGHTGGTLDKLEAIPGVSTELSTEDFQQIVGDIGFAIASASSNIAPADRRLYAIRDVTSTVDSIDLITASILSKKLAAGLEGLVLDVKWGSGAFMQTPNEARNLAQTLVQTANGAGTPTTALVTDMNQPLATSMGNALEIISVMEVLTNPKAAPLIELTEQLGGSLLHSAGQASDSITGALQIRQAINGGHAAEGFGRMIARMGGPKDFVECWRDRLPAARCVLGVEAKVDGFVQAIDGRALGNIVVAMGGGRLVGSDKINPAVGLSQIARLGSFVEAGTLLAMVHCENEAQGLAFCEAVARAITLGADAPKPYELVFEKVT</sequence>
<organism evidence="8 9">
    <name type="scientific">Falsihalocynthiibacter arcticus</name>
    <dbReference type="NCBI Taxonomy" id="1579316"/>
    <lineage>
        <taxon>Bacteria</taxon>
        <taxon>Pseudomonadati</taxon>
        <taxon>Pseudomonadota</taxon>
        <taxon>Alphaproteobacteria</taxon>
        <taxon>Rhodobacterales</taxon>
        <taxon>Roseobacteraceae</taxon>
        <taxon>Falsihalocynthiibacter</taxon>
    </lineage>
</organism>
<protein>
    <recommendedName>
        <fullName evidence="3">thymidine phosphorylase</fullName>
        <ecNumber evidence="3">2.4.2.4</ecNumber>
    </recommendedName>
</protein>
<dbReference type="GO" id="GO:0006206">
    <property type="term" value="P:pyrimidine nucleobase metabolic process"/>
    <property type="evidence" value="ECO:0007669"/>
    <property type="project" value="InterPro"/>
</dbReference>
<dbReference type="InterPro" id="IPR013102">
    <property type="entry name" value="PYNP_C"/>
</dbReference>
<dbReference type="Pfam" id="PF07831">
    <property type="entry name" value="PYNP_C"/>
    <property type="match status" value="1"/>
</dbReference>
<dbReference type="NCBIfam" id="NF004490">
    <property type="entry name" value="PRK05820.1"/>
    <property type="match status" value="1"/>
</dbReference>
<dbReference type="Pfam" id="PF00591">
    <property type="entry name" value="Glycos_transf_3"/>
    <property type="match status" value="1"/>
</dbReference>
<dbReference type="GO" id="GO:0004645">
    <property type="term" value="F:1,4-alpha-oligoglucan phosphorylase activity"/>
    <property type="evidence" value="ECO:0007669"/>
    <property type="project" value="InterPro"/>
</dbReference>
<dbReference type="EMBL" id="CP014327">
    <property type="protein sequence ID" value="AML50229.1"/>
    <property type="molecule type" value="Genomic_DNA"/>
</dbReference>
<dbReference type="NCBIfam" id="TIGR02644">
    <property type="entry name" value="Y_phosphoryl"/>
    <property type="match status" value="1"/>
</dbReference>
<evidence type="ECO:0000256" key="3">
    <source>
        <dbReference type="ARBA" id="ARBA00011892"/>
    </source>
</evidence>
<dbReference type="InterPro" id="IPR035902">
    <property type="entry name" value="Nuc_phospho_transferase"/>
</dbReference>
<dbReference type="RefSeq" id="WP_039002708.1">
    <property type="nucleotide sequence ID" value="NZ_CP014327.1"/>
</dbReference>
<dbReference type="InterPro" id="IPR017872">
    <property type="entry name" value="Pyrmidine_PPase_CS"/>
</dbReference>
<dbReference type="InterPro" id="IPR036566">
    <property type="entry name" value="PYNP-like_C_sf"/>
</dbReference>
<feature type="domain" description="Pyrimidine nucleoside phosphorylase C-terminal" evidence="7">
    <location>
        <begin position="345"/>
        <end position="419"/>
    </location>
</feature>
<dbReference type="OrthoDB" id="9763887at2"/>
<dbReference type="PANTHER" id="PTHR10515">
    <property type="entry name" value="THYMIDINE PHOSPHORYLASE"/>
    <property type="match status" value="1"/>
</dbReference>
<name>A0A126UXR4_9RHOB</name>
<proteinExistence type="inferred from homology"/>
<dbReference type="InterPro" id="IPR017459">
    <property type="entry name" value="Glycosyl_Trfase_fam3_N_dom"/>
</dbReference>
<dbReference type="PROSITE" id="PS00647">
    <property type="entry name" value="THYMID_PHOSPHORYLASE"/>
    <property type="match status" value="1"/>
</dbReference>
<dbReference type="FunFam" id="3.40.1030.10:FF:000003">
    <property type="entry name" value="Pyrimidine-nucleoside phosphorylase"/>
    <property type="match status" value="1"/>
</dbReference>
<keyword evidence="9" id="KW-1185">Reference proteome</keyword>
<evidence type="ECO:0000313" key="8">
    <source>
        <dbReference type="EMBL" id="AML50229.1"/>
    </source>
</evidence>
<dbReference type="SMART" id="SM00941">
    <property type="entry name" value="PYNP_C"/>
    <property type="match status" value="1"/>
</dbReference>
<comment type="subunit">
    <text evidence="2">Homodimer.</text>
</comment>
<dbReference type="PANTHER" id="PTHR10515:SF0">
    <property type="entry name" value="THYMIDINE PHOSPHORYLASE"/>
    <property type="match status" value="1"/>
</dbReference>
<dbReference type="GO" id="GO:0009032">
    <property type="term" value="F:thymidine phosphorylase activity"/>
    <property type="evidence" value="ECO:0007669"/>
    <property type="project" value="UniProtKB-EC"/>
</dbReference>
<evidence type="ECO:0000256" key="1">
    <source>
        <dbReference type="ARBA" id="ARBA00006915"/>
    </source>
</evidence>
<evidence type="ECO:0000313" key="9">
    <source>
        <dbReference type="Proteomes" id="UP000070371"/>
    </source>
</evidence>
<dbReference type="InterPro" id="IPR000312">
    <property type="entry name" value="Glycosyl_Trfase_fam3"/>
</dbReference>
<dbReference type="KEGG" id="hat:RC74_02165"/>
<dbReference type="SUPFAM" id="SSF54680">
    <property type="entry name" value="Pyrimidine nucleoside phosphorylase C-terminal domain"/>
    <property type="match status" value="1"/>
</dbReference>
<dbReference type="InterPro" id="IPR018090">
    <property type="entry name" value="Pyrmidine_PPas_bac/euk"/>
</dbReference>
<dbReference type="PIRSF" id="PIRSF000478">
    <property type="entry name" value="TP_PyNP"/>
    <property type="match status" value="1"/>
</dbReference>
<comment type="similarity">
    <text evidence="1">Belongs to the thymidine/pyrimidine-nucleoside phosphorylase family.</text>
</comment>
<reference evidence="8 9" key="1">
    <citation type="submission" date="2016-02" db="EMBL/GenBank/DDBJ databases">
        <title>Complete genome sequence of Halocynthiibacter arcticus PAMC 20958t from arctic marine sediment.</title>
        <authorList>
            <person name="Lee Y.M."/>
            <person name="Baek K."/>
            <person name="Lee H.K."/>
            <person name="Shin S.C."/>
        </authorList>
    </citation>
    <scope>NUCLEOTIDE SEQUENCE [LARGE SCALE GENOMIC DNA]</scope>
    <source>
        <strain evidence="8">PAMC 20958</strain>
    </source>
</reference>
<dbReference type="Gene3D" id="3.40.1030.10">
    <property type="entry name" value="Nucleoside phosphorylase/phosphoribosyltransferase catalytic domain"/>
    <property type="match status" value="1"/>
</dbReference>
<keyword evidence="5" id="KW-0808">Transferase</keyword>
<dbReference type="InterPro" id="IPR036320">
    <property type="entry name" value="Glycosyl_Trfase_fam3_N_dom_sf"/>
</dbReference>
<dbReference type="GO" id="GO:0005829">
    <property type="term" value="C:cytosol"/>
    <property type="evidence" value="ECO:0007669"/>
    <property type="project" value="TreeGrafter"/>
</dbReference>
<evidence type="ECO:0000256" key="5">
    <source>
        <dbReference type="ARBA" id="ARBA00022679"/>
    </source>
</evidence>
<dbReference type="GO" id="GO:0006213">
    <property type="term" value="P:pyrimidine nucleoside metabolic process"/>
    <property type="evidence" value="ECO:0007669"/>
    <property type="project" value="InterPro"/>
</dbReference>
<evidence type="ECO:0000259" key="7">
    <source>
        <dbReference type="SMART" id="SM00941"/>
    </source>
</evidence>
<dbReference type="AlphaFoldDB" id="A0A126UXR4"/>
<dbReference type="Pfam" id="PF02885">
    <property type="entry name" value="Glycos_trans_3N"/>
    <property type="match status" value="1"/>
</dbReference>
<dbReference type="Gene3D" id="1.20.970.10">
    <property type="entry name" value="Transferase, Pyrimidine Nucleoside Phosphorylase, Chain C"/>
    <property type="match status" value="1"/>
</dbReference>
<comment type="catalytic activity">
    <reaction evidence="6">
        <text>thymidine + phosphate = 2-deoxy-alpha-D-ribose 1-phosphate + thymine</text>
        <dbReference type="Rhea" id="RHEA:16037"/>
        <dbReference type="ChEBI" id="CHEBI:17748"/>
        <dbReference type="ChEBI" id="CHEBI:17821"/>
        <dbReference type="ChEBI" id="CHEBI:43474"/>
        <dbReference type="ChEBI" id="CHEBI:57259"/>
        <dbReference type="EC" id="2.4.2.4"/>
    </reaction>
</comment>
<keyword evidence="4" id="KW-0328">Glycosyltransferase</keyword>
<dbReference type="STRING" id="1579316.RC74_02165"/>
<evidence type="ECO:0000256" key="4">
    <source>
        <dbReference type="ARBA" id="ARBA00022676"/>
    </source>
</evidence>
<evidence type="ECO:0000256" key="2">
    <source>
        <dbReference type="ARBA" id="ARBA00011738"/>
    </source>
</evidence>
<dbReference type="SUPFAM" id="SSF52418">
    <property type="entry name" value="Nucleoside phosphorylase/phosphoribosyltransferase catalytic domain"/>
    <property type="match status" value="1"/>
</dbReference>
<evidence type="ECO:0000256" key="6">
    <source>
        <dbReference type="ARBA" id="ARBA00048550"/>
    </source>
</evidence>